<keyword evidence="3" id="KW-1185">Reference proteome</keyword>
<evidence type="ECO:0000313" key="2">
    <source>
        <dbReference type="EMBL" id="OAN51314.1"/>
    </source>
</evidence>
<comment type="caution">
    <text evidence="2">The sequence shown here is derived from an EMBL/GenBank/DDBJ whole genome shotgun (WGS) entry which is preliminary data.</text>
</comment>
<dbReference type="Gene3D" id="1.10.10.10">
    <property type="entry name" value="Winged helix-like DNA-binding domain superfamily/Winged helix DNA-binding domain"/>
    <property type="match status" value="1"/>
</dbReference>
<reference evidence="2 3" key="1">
    <citation type="submission" date="2016-04" db="EMBL/GenBank/DDBJ databases">
        <title>Draft genome sequence of freshwater magnetotactic bacteria Magnetospirillum marisnigri SP-1 and Magnetospirillum moscoviense BB-1.</title>
        <authorList>
            <person name="Koziaeva V."/>
            <person name="Dziuba M.V."/>
            <person name="Ivanov T.M."/>
            <person name="Kuznetsov B."/>
            <person name="Grouzdev D.S."/>
        </authorList>
    </citation>
    <scope>NUCLEOTIDE SEQUENCE [LARGE SCALE GENOMIC DNA]</scope>
    <source>
        <strain evidence="2 3">SP-1</strain>
    </source>
</reference>
<name>A0A178MSS9_9PROT</name>
<dbReference type="STRING" id="1285242.A6A04_16185"/>
<protein>
    <recommendedName>
        <fullName evidence="1">HTH luxR-type domain-containing protein</fullName>
    </recommendedName>
</protein>
<dbReference type="AlphaFoldDB" id="A0A178MSS9"/>
<sequence>MLNSIEQALELVGCFQDAALDNSRWPDALSRLSGAFQGDLGVLTVGSIQPMTLITNLMTGTIVPPPNLEELIDRLSPTDLRLQYGMSHPGKAFACRQVLDEKAWTASPFYREILEPNGVPYSIVCMDVVDRHYVFSTGTLRGDRDGSFTNEEVRQFESLTPHLIRAVRTQIRLGQQQSVTDDLRATLNALVAAVILVDATGKVWFANHAAESILAQGDGLGVSQGRLRGGTPGDSGKIEAMVAETVMAARASRLPGGDALTLDRPSGKAPLNLLCVPMRADRLEVFPLRPSAMLFVSDPEAERPIPEALIARMYGLTPAEARLCGDLLRGMDLAGHAERHGITANTARTHLKSIFAKTGTGRQAELLRLILAGPMGQAVLDGLELHA</sequence>
<feature type="domain" description="HTH luxR-type" evidence="1">
    <location>
        <begin position="313"/>
        <end position="370"/>
    </location>
</feature>
<dbReference type="EMBL" id="LWQT01000046">
    <property type="protein sequence ID" value="OAN51314.1"/>
    <property type="molecule type" value="Genomic_DNA"/>
</dbReference>
<dbReference type="SMART" id="SM00421">
    <property type="entry name" value="HTH_LUXR"/>
    <property type="match status" value="1"/>
</dbReference>
<dbReference type="GO" id="GO:0006355">
    <property type="term" value="P:regulation of DNA-templated transcription"/>
    <property type="evidence" value="ECO:0007669"/>
    <property type="project" value="InterPro"/>
</dbReference>
<organism evidence="2 3">
    <name type="scientific">Paramagnetospirillum marisnigri</name>
    <dbReference type="NCBI Taxonomy" id="1285242"/>
    <lineage>
        <taxon>Bacteria</taxon>
        <taxon>Pseudomonadati</taxon>
        <taxon>Pseudomonadota</taxon>
        <taxon>Alphaproteobacteria</taxon>
        <taxon>Rhodospirillales</taxon>
        <taxon>Magnetospirillaceae</taxon>
        <taxon>Paramagnetospirillum</taxon>
    </lineage>
</organism>
<dbReference type="SUPFAM" id="SSF46894">
    <property type="entry name" value="C-terminal effector domain of the bipartite response regulators"/>
    <property type="match status" value="1"/>
</dbReference>
<dbReference type="InterPro" id="IPR000792">
    <property type="entry name" value="Tscrpt_reg_LuxR_C"/>
</dbReference>
<gene>
    <name evidence="2" type="ORF">A6A04_16185</name>
</gene>
<evidence type="ECO:0000313" key="3">
    <source>
        <dbReference type="Proteomes" id="UP000078428"/>
    </source>
</evidence>
<dbReference type="Proteomes" id="UP000078428">
    <property type="component" value="Unassembled WGS sequence"/>
</dbReference>
<proteinExistence type="predicted"/>
<dbReference type="InterPro" id="IPR036388">
    <property type="entry name" value="WH-like_DNA-bd_sf"/>
</dbReference>
<dbReference type="InterPro" id="IPR016032">
    <property type="entry name" value="Sig_transdc_resp-reg_C-effctor"/>
</dbReference>
<accession>A0A178MSS9</accession>
<dbReference type="GO" id="GO:0003677">
    <property type="term" value="F:DNA binding"/>
    <property type="evidence" value="ECO:0007669"/>
    <property type="project" value="InterPro"/>
</dbReference>
<evidence type="ECO:0000259" key="1">
    <source>
        <dbReference type="SMART" id="SM00421"/>
    </source>
</evidence>